<keyword evidence="2" id="KW-1133">Transmembrane helix</keyword>
<dbReference type="EMBL" id="PHUJ01000003">
    <property type="protein sequence ID" value="PKB31055.1"/>
    <property type="molecule type" value="Genomic_DNA"/>
</dbReference>
<evidence type="ECO:0000256" key="1">
    <source>
        <dbReference type="SAM" id="MobiDB-lite"/>
    </source>
</evidence>
<feature type="compositionally biased region" description="Pro residues" evidence="1">
    <location>
        <begin position="43"/>
        <end position="58"/>
    </location>
</feature>
<feature type="transmembrane region" description="Helical" evidence="2">
    <location>
        <begin position="110"/>
        <end position="136"/>
    </location>
</feature>
<organism evidence="3 4">
    <name type="scientific">Pseudonocardia alni</name>
    <name type="common">Amycolata alni</name>
    <dbReference type="NCBI Taxonomy" id="33907"/>
    <lineage>
        <taxon>Bacteria</taxon>
        <taxon>Bacillati</taxon>
        <taxon>Actinomycetota</taxon>
        <taxon>Actinomycetes</taxon>
        <taxon>Pseudonocardiales</taxon>
        <taxon>Pseudonocardiaceae</taxon>
        <taxon>Pseudonocardia</taxon>
    </lineage>
</organism>
<feature type="transmembrane region" description="Helical" evidence="2">
    <location>
        <begin position="222"/>
        <end position="240"/>
    </location>
</feature>
<sequence>MDIVSSNPGQHDAPQYYRPGPSTGRYPQYPQNPYPHGWHGGATPPPAPQQAPAAPAPQPGTTAQPGAAPQPGPGQQAGQGPQWNTASGWGPPPAGLGSGPQGRPARPRQVVTALVALVAAALPFVVMGIGAMFATINDAVLNDTGLPRADIDAALAQTGLTMDQLTQFVRVMGGVFLVLALVWIALAVVAFLGAGGARIALAVLAGVYGIPLLLLMAPTIPLFAVLVVALSVAGVALLFGRPAKEWYATRKLGAASRS</sequence>
<feature type="region of interest" description="Disordered" evidence="1">
    <location>
        <begin position="1"/>
        <end position="105"/>
    </location>
</feature>
<evidence type="ECO:0000313" key="4">
    <source>
        <dbReference type="Proteomes" id="UP000232453"/>
    </source>
</evidence>
<evidence type="ECO:0000313" key="3">
    <source>
        <dbReference type="EMBL" id="PKB31055.1"/>
    </source>
</evidence>
<evidence type="ECO:0000256" key="2">
    <source>
        <dbReference type="SAM" id="Phobius"/>
    </source>
</evidence>
<gene>
    <name evidence="3" type="ORF">ATL51_2736</name>
</gene>
<feature type="transmembrane region" description="Helical" evidence="2">
    <location>
        <begin position="199"/>
        <end position="216"/>
    </location>
</feature>
<comment type="caution">
    <text evidence="3">The sequence shown here is derived from an EMBL/GenBank/DDBJ whole genome shotgun (WGS) entry which is preliminary data.</text>
</comment>
<keyword evidence="2" id="KW-0812">Transmembrane</keyword>
<feature type="compositionally biased region" description="Low complexity" evidence="1">
    <location>
        <begin position="59"/>
        <end position="82"/>
    </location>
</feature>
<dbReference type="AlphaFoldDB" id="A0AA44UPP3"/>
<accession>A0AA44UPP3</accession>
<proteinExistence type="predicted"/>
<protein>
    <submittedName>
        <fullName evidence="3">Uncharacterized protein</fullName>
    </submittedName>
</protein>
<name>A0AA44UPP3_PSEA5</name>
<dbReference type="Proteomes" id="UP000232453">
    <property type="component" value="Unassembled WGS sequence"/>
</dbReference>
<feature type="transmembrane region" description="Helical" evidence="2">
    <location>
        <begin position="168"/>
        <end position="192"/>
    </location>
</feature>
<keyword evidence="2" id="KW-0472">Membrane</keyword>
<reference evidence="3 4" key="1">
    <citation type="submission" date="2017-11" db="EMBL/GenBank/DDBJ databases">
        <title>Sequencing the genomes of 1000 actinobacteria strains.</title>
        <authorList>
            <person name="Klenk H.-P."/>
        </authorList>
    </citation>
    <scope>NUCLEOTIDE SEQUENCE [LARGE SCALE GENOMIC DNA]</scope>
    <source>
        <strain evidence="3 4">DSM 44104</strain>
    </source>
</reference>